<dbReference type="FunFam" id="1.20.1720.10:FF:000004">
    <property type="entry name" value="EmrB/QacA family drug resistance transporter"/>
    <property type="match status" value="1"/>
</dbReference>
<evidence type="ECO:0000259" key="9">
    <source>
        <dbReference type="PROSITE" id="PS50850"/>
    </source>
</evidence>
<keyword evidence="3" id="KW-0813">Transport</keyword>
<keyword evidence="7 8" id="KW-0472">Membrane</keyword>
<evidence type="ECO:0000313" key="11">
    <source>
        <dbReference type="Proteomes" id="UP000605361"/>
    </source>
</evidence>
<sequence length="491" mass="49888">MGLVLAGLMLAMLLGALDQTIMAPALPAVAGSLGGLDQMPAVVSAYLVAATVVMPVYGKLGDRYGRKPTMQVAIVVFVTGAVLCAVATSMPQLIAFRAVQGVGGGGLMIGAQAIIGEIVSPRERGRYLGLIGAAYVVAAVGGPLIGGFLIDRLSWRWIFAIYPPLGLLALVVLTVTLRLPKPTARAPLDAQGAATWRPLDAPGASARGPVDPSGAGARAPLDVAGAVTLGVAVVGVVMVGQTRGVGWLVVAAAGFVAWGVSARFAKDPILPLRLFRDRAFAVPVAISLLIGFALFGTITYMPAYLQIALRTSATQAGLMVTALMAGVLTTTVVSGRLITRTGTYKPYPVAGTALAAVGLGLIGLAGDAPVALAGAMLLTGLGVGLVMQVMVLAAQNAVRYEDLGTATSSVTFLRQIGASAGVALVGALITSRTGLATTEPSHLPDSVRDAFAVAVPPVFAAMSPLLVVAFVLALALPARPLRTTAHVEEKL</sequence>
<feature type="transmembrane region" description="Helical" evidence="8">
    <location>
        <begin position="245"/>
        <end position="265"/>
    </location>
</feature>
<dbReference type="GO" id="GO:0005886">
    <property type="term" value="C:plasma membrane"/>
    <property type="evidence" value="ECO:0007669"/>
    <property type="project" value="UniProtKB-SubCell"/>
</dbReference>
<name>A0A931ADB9_9ACTN</name>
<dbReference type="RefSeq" id="WP_195897384.1">
    <property type="nucleotide sequence ID" value="NZ_JADOGI010000066.1"/>
</dbReference>
<evidence type="ECO:0000256" key="3">
    <source>
        <dbReference type="ARBA" id="ARBA00022448"/>
    </source>
</evidence>
<accession>A0A931ADB9</accession>
<feature type="transmembrane region" description="Helical" evidence="8">
    <location>
        <begin position="40"/>
        <end position="58"/>
    </location>
</feature>
<organism evidence="10 11">
    <name type="scientific">Nonomuraea cypriaca</name>
    <dbReference type="NCBI Taxonomy" id="1187855"/>
    <lineage>
        <taxon>Bacteria</taxon>
        <taxon>Bacillati</taxon>
        <taxon>Actinomycetota</taxon>
        <taxon>Actinomycetes</taxon>
        <taxon>Streptosporangiales</taxon>
        <taxon>Streptosporangiaceae</taxon>
        <taxon>Nonomuraea</taxon>
    </lineage>
</organism>
<dbReference type="AlphaFoldDB" id="A0A931ADB9"/>
<feature type="transmembrane region" description="Helical" evidence="8">
    <location>
        <begin position="412"/>
        <end position="430"/>
    </location>
</feature>
<feature type="transmembrane region" description="Helical" evidence="8">
    <location>
        <begin position="313"/>
        <end position="335"/>
    </location>
</feature>
<evidence type="ECO:0000256" key="1">
    <source>
        <dbReference type="ARBA" id="ARBA00004651"/>
    </source>
</evidence>
<dbReference type="Pfam" id="PF07690">
    <property type="entry name" value="MFS_1"/>
    <property type="match status" value="1"/>
</dbReference>
<dbReference type="Gene3D" id="1.20.1720.10">
    <property type="entry name" value="Multidrug resistance protein D"/>
    <property type="match status" value="1"/>
</dbReference>
<feature type="domain" description="Major facilitator superfamily (MFS) profile" evidence="9">
    <location>
        <begin position="4"/>
        <end position="481"/>
    </location>
</feature>
<feature type="transmembrane region" description="Helical" evidence="8">
    <location>
        <begin position="156"/>
        <end position="177"/>
    </location>
</feature>
<dbReference type="EMBL" id="JADOGI010000066">
    <property type="protein sequence ID" value="MBF8188433.1"/>
    <property type="molecule type" value="Genomic_DNA"/>
</dbReference>
<comment type="similarity">
    <text evidence="2">Belongs to the major facilitator superfamily. TCR/Tet family.</text>
</comment>
<keyword evidence="4" id="KW-1003">Cell membrane</keyword>
<dbReference type="PROSITE" id="PS50850">
    <property type="entry name" value="MFS"/>
    <property type="match status" value="1"/>
</dbReference>
<keyword evidence="5 8" id="KW-0812">Transmembrane</keyword>
<evidence type="ECO:0000256" key="5">
    <source>
        <dbReference type="ARBA" id="ARBA00022692"/>
    </source>
</evidence>
<evidence type="ECO:0000256" key="7">
    <source>
        <dbReference type="ARBA" id="ARBA00023136"/>
    </source>
</evidence>
<feature type="transmembrane region" description="Helical" evidence="8">
    <location>
        <begin position="221"/>
        <end position="239"/>
    </location>
</feature>
<feature type="transmembrane region" description="Helical" evidence="8">
    <location>
        <begin position="70"/>
        <end position="88"/>
    </location>
</feature>
<evidence type="ECO:0000256" key="6">
    <source>
        <dbReference type="ARBA" id="ARBA00022989"/>
    </source>
</evidence>
<protein>
    <submittedName>
        <fullName evidence="10">MFS transporter</fullName>
    </submittedName>
</protein>
<dbReference type="InterPro" id="IPR036259">
    <property type="entry name" value="MFS_trans_sf"/>
</dbReference>
<evidence type="ECO:0000256" key="8">
    <source>
        <dbReference type="SAM" id="Phobius"/>
    </source>
</evidence>
<feature type="transmembrane region" description="Helical" evidence="8">
    <location>
        <begin position="347"/>
        <end position="365"/>
    </location>
</feature>
<keyword evidence="11" id="KW-1185">Reference proteome</keyword>
<feature type="transmembrane region" description="Helical" evidence="8">
    <location>
        <begin position="371"/>
        <end position="392"/>
    </location>
</feature>
<feature type="transmembrane region" description="Helical" evidence="8">
    <location>
        <begin position="277"/>
        <end position="301"/>
    </location>
</feature>
<dbReference type="Proteomes" id="UP000605361">
    <property type="component" value="Unassembled WGS sequence"/>
</dbReference>
<keyword evidence="6 8" id="KW-1133">Transmembrane helix</keyword>
<comment type="caution">
    <text evidence="10">The sequence shown here is derived from an EMBL/GenBank/DDBJ whole genome shotgun (WGS) entry which is preliminary data.</text>
</comment>
<dbReference type="SUPFAM" id="SSF103473">
    <property type="entry name" value="MFS general substrate transporter"/>
    <property type="match status" value="1"/>
</dbReference>
<evidence type="ECO:0000256" key="2">
    <source>
        <dbReference type="ARBA" id="ARBA00007520"/>
    </source>
</evidence>
<gene>
    <name evidence="10" type="ORF">ITP53_22435</name>
</gene>
<dbReference type="Gene3D" id="1.20.1250.20">
    <property type="entry name" value="MFS general substrate transporter like domains"/>
    <property type="match status" value="1"/>
</dbReference>
<dbReference type="InterPro" id="IPR020846">
    <property type="entry name" value="MFS_dom"/>
</dbReference>
<dbReference type="InterPro" id="IPR011701">
    <property type="entry name" value="MFS"/>
</dbReference>
<evidence type="ECO:0000313" key="10">
    <source>
        <dbReference type="EMBL" id="MBF8188433.1"/>
    </source>
</evidence>
<evidence type="ECO:0000256" key="4">
    <source>
        <dbReference type="ARBA" id="ARBA00022475"/>
    </source>
</evidence>
<dbReference type="PROSITE" id="PS00217">
    <property type="entry name" value="SUGAR_TRANSPORT_2"/>
    <property type="match status" value="1"/>
</dbReference>
<feature type="transmembrane region" description="Helical" evidence="8">
    <location>
        <begin position="94"/>
        <end position="115"/>
    </location>
</feature>
<feature type="transmembrane region" description="Helical" evidence="8">
    <location>
        <begin position="450"/>
        <end position="476"/>
    </location>
</feature>
<dbReference type="GO" id="GO:0022857">
    <property type="term" value="F:transmembrane transporter activity"/>
    <property type="evidence" value="ECO:0007669"/>
    <property type="project" value="InterPro"/>
</dbReference>
<dbReference type="PANTHER" id="PTHR23501:SF197">
    <property type="entry name" value="COMD"/>
    <property type="match status" value="1"/>
</dbReference>
<proteinExistence type="inferred from homology"/>
<reference evidence="10" key="1">
    <citation type="submission" date="2020-11" db="EMBL/GenBank/DDBJ databases">
        <title>Whole-genome analyses of Nonomuraea sp. K274.</title>
        <authorList>
            <person name="Veyisoglu A."/>
        </authorList>
    </citation>
    <scope>NUCLEOTIDE SEQUENCE</scope>
    <source>
        <strain evidence="10">K274</strain>
    </source>
</reference>
<comment type="subcellular location">
    <subcellularLocation>
        <location evidence="1">Cell membrane</location>
        <topology evidence="1">Multi-pass membrane protein</topology>
    </subcellularLocation>
</comment>
<dbReference type="InterPro" id="IPR005829">
    <property type="entry name" value="Sugar_transporter_CS"/>
</dbReference>
<dbReference type="PANTHER" id="PTHR23501">
    <property type="entry name" value="MAJOR FACILITATOR SUPERFAMILY"/>
    <property type="match status" value="1"/>
</dbReference>
<dbReference type="PRINTS" id="PR01036">
    <property type="entry name" value="TCRTETB"/>
</dbReference>
<feature type="transmembrane region" description="Helical" evidence="8">
    <location>
        <begin position="127"/>
        <end position="150"/>
    </location>
</feature>